<reference evidence="4 5" key="1">
    <citation type="journal article" date="2012" name="Genome Biol.">
        <title>Genome and low-iron response of an oceanic diatom adapted to chronic iron limitation.</title>
        <authorList>
            <person name="Lommer M."/>
            <person name="Specht M."/>
            <person name="Roy A.S."/>
            <person name="Kraemer L."/>
            <person name="Andreson R."/>
            <person name="Gutowska M.A."/>
            <person name="Wolf J."/>
            <person name="Bergner S.V."/>
            <person name="Schilhabel M.B."/>
            <person name="Klostermeier U.C."/>
            <person name="Beiko R.G."/>
            <person name="Rosenstiel P."/>
            <person name="Hippler M."/>
            <person name="Laroche J."/>
        </authorList>
    </citation>
    <scope>NUCLEOTIDE SEQUENCE [LARGE SCALE GENOMIC DNA]</scope>
    <source>
        <strain evidence="4 5">CCMP1005</strain>
    </source>
</reference>
<protein>
    <recommendedName>
        <fullName evidence="3">EF-hand domain-containing protein</fullName>
    </recommendedName>
</protein>
<dbReference type="GO" id="GO:0008017">
    <property type="term" value="F:microtubule binding"/>
    <property type="evidence" value="ECO:0007669"/>
    <property type="project" value="TreeGrafter"/>
</dbReference>
<dbReference type="InterPro" id="IPR001680">
    <property type="entry name" value="WD40_rpt"/>
</dbReference>
<dbReference type="InterPro" id="IPR015943">
    <property type="entry name" value="WD40/YVTN_repeat-like_dom_sf"/>
</dbReference>
<feature type="domain" description="EF-hand" evidence="3">
    <location>
        <begin position="101"/>
        <end position="136"/>
    </location>
</feature>
<evidence type="ECO:0000313" key="5">
    <source>
        <dbReference type="Proteomes" id="UP000266841"/>
    </source>
</evidence>
<dbReference type="OMA" id="TQINYER"/>
<dbReference type="EMBL" id="AGNL01002958">
    <property type="protein sequence ID" value="EJK75390.1"/>
    <property type="molecule type" value="Genomic_DNA"/>
</dbReference>
<evidence type="ECO:0000259" key="3">
    <source>
        <dbReference type="PROSITE" id="PS50222"/>
    </source>
</evidence>
<name>K0TD71_THAOC</name>
<proteinExistence type="predicted"/>
<dbReference type="Pfam" id="PF23414">
    <property type="entry name" value="Beta-prop_EML_2"/>
    <property type="match status" value="2"/>
</dbReference>
<dbReference type="PROSITE" id="PS50222">
    <property type="entry name" value="EF_HAND_2"/>
    <property type="match status" value="1"/>
</dbReference>
<dbReference type="InterPro" id="IPR002048">
    <property type="entry name" value="EF_hand_dom"/>
</dbReference>
<dbReference type="Proteomes" id="UP000266841">
    <property type="component" value="Unassembled WGS sequence"/>
</dbReference>
<gene>
    <name evidence="4" type="ORF">THAOC_02887</name>
</gene>
<dbReference type="InterPro" id="IPR011992">
    <property type="entry name" value="EF-hand-dom_pair"/>
</dbReference>
<dbReference type="SMART" id="SM00320">
    <property type="entry name" value="WD40"/>
    <property type="match status" value="11"/>
</dbReference>
<evidence type="ECO:0000256" key="2">
    <source>
        <dbReference type="ARBA" id="ARBA00022737"/>
    </source>
</evidence>
<sequence>MGQTIGRITVKGDVLPFTLLPGSLVITLKQSLEEVAESFGVTENELQQIFRISLQEYLSIRASDEATASLFRLLSAGGSESNKLVDSFELLATLCVLSGAQWMEKIEFMFNLFDFNEKGALNVHELTLALRTIVSGVMKVADNPFPVKEEDVDKVAERAFECLSKQGFTDFLLTCVETMSFLACCETDLPTAMAIDFEPESVSLDVRAEAKSKVEPWREQLQLLAPAGVQEDADVPPRVKLELEEIFGRNENAPAVFCANGDILFAAGSMVVKIAHQGSRAFFHHHSGHVCGLDVAWGSDGCDMVASSDIGSETTATSICVWRAETLDLVVSIPTSHIGGCSRLAFSPSGDLLVSIFDNKNGVRANDATVAVFDWRNRALVYSASYASSKVFDVRFLLSDNVFAVCGGDEVFFYTRMRPSMPYIKQRGVFNIASTHEIMTSIGVCAGKFVVTGSAGGKLYQWEGRVCVKLLDSFSSPITCIASSRDCLHAATSRGTVVSLNQELEVLSRQAVNKHLHEDRRSIGSVRWHPDLNRLLVEQDSGLFCLPLDNGDDKLEHLALGHSGRFLKPSSSVLREGTVEGAALSCVAIDPRGRNKQIAVGFEARPERRSGDKSFAILSFDGLTTLHLGSNSLQTLTSCRYSGDGSLLAFGSEDGCIYVHKSTRPELPLLSKLRGHSSPVTKFDFGCDSGTSEPKYVRSNCSGEALFWTTHGKRQTPLSRRDTVWEASTCIYSPDLIGVNSTGDVASCCVLDHGGCGDQADVVVGDASGKLRVLSYPSHFPNATHLEYRCHSGSISKIESSCSTVFSASRGVVFKWKKKVLWWEEGLTCSSEDTAELERSTNARAPPSGTSPTVMQAAIDQMRGQEDIVVTAPPPHKPRDPWRRSIVPPSDYVQRNCALPDSTLVLERVEGYDGRDVKNNLHYLNGDDKTVVYTVGRTLITYNTDTSEQRFWTHSSPAGSMTCLAPHRSRPVIAVGLDDPFLSVSVIDLDSMKPLVHLQGHSSGVVCLDFDTNDNGRLIVSVGCDRRIVVHDWENATAIASSPTYAQALAVKFRPASASCQIVECGVCYVRLWTLKGCSLQFNELALDSTDNRVSYYSCLSSSGDETLVGTSTGHIIRFTDPSTGVVRRKAHDTSVQSILSSPEGGFVSSSSERIKVWSASFGCLLSVSTEMIGCQPYIISSIACNQQDEFLVGVSDGSIWRLSRSDGANVNGESTPFKSAPPRSSFGLDVSRDGKIATVDDSGNLILSNVFAPANERKVIDIDMPSRAISLSPDGTLAAVGFGLEHKTKASVIAGQWSIINVVSGQELGCRRDVRRHITYIRWHSGGERLAVGSRDGKVLIYHLLTRTAHGAVKVDTQLLSTIEILSFPTQFDWSRDGKYLRVNTESRELLYFEVGPGILIKEVSRLRDEEWDTANCVYEWGVQGLSSGNCDETRVTALDCCRGICPTVVSGDDQGVLKLANYPCTSEHSFLPLTAHSGPVTSVRFVPGGSHLVSVGQDAVMVWRRRLISHSEAVINESPPQGIQTLSGHQPPAENDAPTNTCCNAVRYNSTGRVIFAESGVVSILTNKKAIEAKVASSDAKAIIVWDSTTCDKIAVLADKRQRGVFLISFSSHDEMLVAVCASDEQTQTICIWRLHLGDSEPLLFQTLPAGDERVHHCTFTSSSSKQLGLFTLSEGGFSLWTEQRGALTLEERQQCSPSQTLTCGVQASDQVIAGTQCGALAVLRGRRGVGELTGAHCGPVLALSACPEGFISGGRDGIISIWSPELTKISSFDSHSAVLSIDVRPHLNNESTTSVLARTERGIVEISCMTHKLRRLIEMSPRSYGPSKKHT</sequence>
<dbReference type="Pfam" id="PF00400">
    <property type="entry name" value="WD40"/>
    <property type="match status" value="1"/>
</dbReference>
<keyword evidence="2" id="KW-0677">Repeat</keyword>
<evidence type="ECO:0000256" key="1">
    <source>
        <dbReference type="ARBA" id="ARBA00022574"/>
    </source>
</evidence>
<dbReference type="Gene3D" id="2.130.10.10">
    <property type="entry name" value="YVTN repeat-like/Quinoprotein amine dehydrogenase"/>
    <property type="match status" value="5"/>
</dbReference>
<organism evidence="4 5">
    <name type="scientific">Thalassiosira oceanica</name>
    <name type="common">Marine diatom</name>
    <dbReference type="NCBI Taxonomy" id="159749"/>
    <lineage>
        <taxon>Eukaryota</taxon>
        <taxon>Sar</taxon>
        <taxon>Stramenopiles</taxon>
        <taxon>Ochrophyta</taxon>
        <taxon>Bacillariophyta</taxon>
        <taxon>Coscinodiscophyceae</taxon>
        <taxon>Thalassiosirophycidae</taxon>
        <taxon>Thalassiosirales</taxon>
        <taxon>Thalassiosiraceae</taxon>
        <taxon>Thalassiosira</taxon>
    </lineage>
</organism>
<dbReference type="Gene3D" id="1.10.238.10">
    <property type="entry name" value="EF-hand"/>
    <property type="match status" value="1"/>
</dbReference>
<dbReference type="InterPro" id="IPR055442">
    <property type="entry name" value="Beta-prop_EML-like_2nd"/>
</dbReference>
<dbReference type="SUPFAM" id="SSF50998">
    <property type="entry name" value="Quinoprotein alcohol dehydrogenase-like"/>
    <property type="match status" value="2"/>
</dbReference>
<dbReference type="OrthoDB" id="47802at2759"/>
<dbReference type="InterPro" id="IPR011047">
    <property type="entry name" value="Quinoprotein_ADH-like_sf"/>
</dbReference>
<dbReference type="PANTHER" id="PTHR13720">
    <property type="entry name" value="WD-40 REPEAT PROTEIN"/>
    <property type="match status" value="1"/>
</dbReference>
<keyword evidence="5" id="KW-1185">Reference proteome</keyword>
<evidence type="ECO:0000313" key="4">
    <source>
        <dbReference type="EMBL" id="EJK75390.1"/>
    </source>
</evidence>
<dbReference type="SUPFAM" id="SSF47473">
    <property type="entry name" value="EF-hand"/>
    <property type="match status" value="1"/>
</dbReference>
<accession>K0TD71</accession>
<keyword evidence="1" id="KW-0853">WD repeat</keyword>
<dbReference type="GO" id="GO:0005509">
    <property type="term" value="F:calcium ion binding"/>
    <property type="evidence" value="ECO:0007669"/>
    <property type="project" value="InterPro"/>
</dbReference>
<comment type="caution">
    <text evidence="4">The sequence shown here is derived from an EMBL/GenBank/DDBJ whole genome shotgun (WGS) entry which is preliminary data.</text>
</comment>
<dbReference type="InterPro" id="IPR050630">
    <property type="entry name" value="WD_repeat_EMAP"/>
</dbReference>
<dbReference type="eggNOG" id="KOG2106">
    <property type="taxonomic scope" value="Eukaryota"/>
</dbReference>
<dbReference type="PANTHER" id="PTHR13720:SF33">
    <property type="entry name" value="HELP DOMAIN-CONTAINING PROTEIN"/>
    <property type="match status" value="1"/>
</dbReference>
<dbReference type="InterPro" id="IPR036322">
    <property type="entry name" value="WD40_repeat_dom_sf"/>
</dbReference>
<dbReference type="SUPFAM" id="SSF50978">
    <property type="entry name" value="WD40 repeat-like"/>
    <property type="match status" value="2"/>
</dbReference>